<dbReference type="EMBL" id="JACCFL010000001">
    <property type="protein sequence ID" value="NYJ22593.1"/>
    <property type="molecule type" value="Genomic_DNA"/>
</dbReference>
<reference evidence="3 4" key="1">
    <citation type="submission" date="2020-07" db="EMBL/GenBank/DDBJ databases">
        <title>Sequencing the genomes of 1000 actinobacteria strains.</title>
        <authorList>
            <person name="Klenk H.-P."/>
        </authorList>
    </citation>
    <scope>NUCLEOTIDE SEQUENCE [LARGE SCALE GENOMIC DNA]</scope>
    <source>
        <strain evidence="3 4">DSM 15165</strain>
    </source>
</reference>
<keyword evidence="2" id="KW-1133">Transmembrane helix</keyword>
<accession>A0A853CRS3</accession>
<evidence type="ECO:0000256" key="1">
    <source>
        <dbReference type="SAM" id="MobiDB-lite"/>
    </source>
</evidence>
<evidence type="ECO:0000313" key="4">
    <source>
        <dbReference type="Proteomes" id="UP000578352"/>
    </source>
</evidence>
<keyword evidence="2" id="KW-0472">Membrane</keyword>
<sequence length="238" mass="25745">MTLWEFFAACLRRWPIVLVGVIVTGIAAFGVMSDKGVYYTRTQIVFLAPSSTYYPNTLATQSEDIIDTAGVVAKRITGPGPVTKYASPDVTLIGEGIRDGWSLGLPDTGGQWGTNFQSQILNLEIVAPLRETVLERQTAMLARVQDELDKLQRERGVEPINDITVQAAPRSTVIYHVGGSKPRSLGMVAALGLGVTAAAVVLADRLVRSRGTGGRGGLIRRRRIPEPPRRRSTFTGVA</sequence>
<comment type="caution">
    <text evidence="3">The sequence shown here is derived from an EMBL/GenBank/DDBJ whole genome shotgun (WGS) entry which is preliminary data.</text>
</comment>
<name>A0A853CRS3_9MICO</name>
<feature type="transmembrane region" description="Helical" evidence="2">
    <location>
        <begin position="12"/>
        <end position="32"/>
    </location>
</feature>
<gene>
    <name evidence="3" type="ORF">HNR13_000880</name>
</gene>
<organism evidence="3 4">
    <name type="scientific">Leifsonia shinshuensis</name>
    <dbReference type="NCBI Taxonomy" id="150026"/>
    <lineage>
        <taxon>Bacteria</taxon>
        <taxon>Bacillati</taxon>
        <taxon>Actinomycetota</taxon>
        <taxon>Actinomycetes</taxon>
        <taxon>Micrococcales</taxon>
        <taxon>Microbacteriaceae</taxon>
        <taxon>Leifsonia</taxon>
    </lineage>
</organism>
<dbReference type="AlphaFoldDB" id="A0A853CRS3"/>
<protein>
    <recommendedName>
        <fullName evidence="5">Polysaccharide chain length determinant N-terminal domain-containing protein</fullName>
    </recommendedName>
</protein>
<evidence type="ECO:0008006" key="5">
    <source>
        <dbReference type="Google" id="ProtNLM"/>
    </source>
</evidence>
<keyword evidence="2" id="KW-0812">Transmembrane</keyword>
<proteinExistence type="predicted"/>
<dbReference type="RefSeq" id="WP_179604624.1">
    <property type="nucleotide sequence ID" value="NZ_BAABEH010000001.1"/>
</dbReference>
<feature type="transmembrane region" description="Helical" evidence="2">
    <location>
        <begin position="185"/>
        <end position="203"/>
    </location>
</feature>
<evidence type="ECO:0000313" key="3">
    <source>
        <dbReference type="EMBL" id="NYJ22593.1"/>
    </source>
</evidence>
<evidence type="ECO:0000256" key="2">
    <source>
        <dbReference type="SAM" id="Phobius"/>
    </source>
</evidence>
<feature type="region of interest" description="Disordered" evidence="1">
    <location>
        <begin position="211"/>
        <end position="238"/>
    </location>
</feature>
<dbReference type="Proteomes" id="UP000578352">
    <property type="component" value="Unassembled WGS sequence"/>
</dbReference>